<dbReference type="Gene3D" id="3.40.50.300">
    <property type="entry name" value="P-loop containing nucleotide triphosphate hydrolases"/>
    <property type="match status" value="1"/>
</dbReference>
<evidence type="ECO:0000313" key="3">
    <source>
        <dbReference type="Proteomes" id="UP001189429"/>
    </source>
</evidence>
<dbReference type="Proteomes" id="UP001189429">
    <property type="component" value="Unassembled WGS sequence"/>
</dbReference>
<reference evidence="2" key="1">
    <citation type="submission" date="2023-10" db="EMBL/GenBank/DDBJ databases">
        <authorList>
            <person name="Chen Y."/>
            <person name="Shah S."/>
            <person name="Dougan E. K."/>
            <person name="Thang M."/>
            <person name="Chan C."/>
        </authorList>
    </citation>
    <scope>NUCLEOTIDE SEQUENCE [LARGE SCALE GENOMIC DNA]</scope>
</reference>
<feature type="region of interest" description="Disordered" evidence="1">
    <location>
        <begin position="1"/>
        <end position="22"/>
    </location>
</feature>
<organism evidence="2 3">
    <name type="scientific">Prorocentrum cordatum</name>
    <dbReference type="NCBI Taxonomy" id="2364126"/>
    <lineage>
        <taxon>Eukaryota</taxon>
        <taxon>Sar</taxon>
        <taxon>Alveolata</taxon>
        <taxon>Dinophyceae</taxon>
        <taxon>Prorocentrales</taxon>
        <taxon>Prorocentraceae</taxon>
        <taxon>Prorocentrum</taxon>
    </lineage>
</organism>
<evidence type="ECO:0000313" key="2">
    <source>
        <dbReference type="EMBL" id="CAK0845593.1"/>
    </source>
</evidence>
<evidence type="ECO:0000256" key="1">
    <source>
        <dbReference type="SAM" id="MobiDB-lite"/>
    </source>
</evidence>
<dbReference type="SUPFAM" id="SSF52540">
    <property type="entry name" value="P-loop containing nucleoside triphosphate hydrolases"/>
    <property type="match status" value="1"/>
</dbReference>
<dbReference type="EMBL" id="CAUYUJ010014751">
    <property type="protein sequence ID" value="CAK0845593.1"/>
    <property type="molecule type" value="Genomic_DNA"/>
</dbReference>
<dbReference type="InterPro" id="IPR027417">
    <property type="entry name" value="P-loop_NTPase"/>
</dbReference>
<sequence>GAARGRAAARGARERGQRALRAAGLPRAARDAGIRARHPGRLPLAHVVRQEEEGAIDTDDDTLVVLVVKDPLFWLKSMSKHFYDIKVHGDKTSGMDALLQRLEHGGNDYDGCMELWSASCRSYLDTARFPADRCVLLRYEDFLFRFWEVMVHLSALLPARGQRLKEPPNSTRSKTHGREVRDRAEALSFYAMDHNRRSELGPEHLERARMVDPWLFEALGYEPLRPPAGGEAAVPRSPGPFCSWVPELLPGDVVVMGVSGASEAPLESAEIEDENCRPSEPSSGARVWGRVSSVVEGGAAAVVDRLDQVPREWLLDNPDDWAEAERLSRLGGYAPAPRWDAAAAHDRHVRRERLDLRLPCSGGMTGASLPLTEEGYRRAVHLRSTPQMADFIQRVVADLEVNGVRSGRVVDRRKLLGFARWFSGEANVQSLGQIRRELPGKESERWVTFAPPRPGRDAPQ</sequence>
<accession>A0ABN9TIC8</accession>
<feature type="non-terminal residue" evidence="2">
    <location>
        <position position="1"/>
    </location>
</feature>
<gene>
    <name evidence="2" type="ORF">PCOR1329_LOCUS39353</name>
</gene>
<name>A0ABN9TIC8_9DINO</name>
<comment type="caution">
    <text evidence="2">The sequence shown here is derived from an EMBL/GenBank/DDBJ whole genome shotgun (WGS) entry which is preliminary data.</text>
</comment>
<protein>
    <recommendedName>
        <fullName evidence="4">Sulfotransferase</fullName>
    </recommendedName>
</protein>
<keyword evidence="3" id="KW-1185">Reference proteome</keyword>
<feature type="compositionally biased region" description="Low complexity" evidence="1">
    <location>
        <begin position="1"/>
        <end position="10"/>
    </location>
</feature>
<proteinExistence type="predicted"/>
<evidence type="ECO:0008006" key="4">
    <source>
        <dbReference type="Google" id="ProtNLM"/>
    </source>
</evidence>